<dbReference type="EMBL" id="JASHIE010000001">
    <property type="protein sequence ID" value="MDI9873175.1"/>
    <property type="molecule type" value="Genomic_DNA"/>
</dbReference>
<evidence type="ECO:0000313" key="3">
    <source>
        <dbReference type="Proteomes" id="UP001225761"/>
    </source>
</evidence>
<accession>A0ABT6YWQ1</accession>
<evidence type="ECO:0000313" key="2">
    <source>
        <dbReference type="EMBL" id="MDI9873175.1"/>
    </source>
</evidence>
<dbReference type="PANTHER" id="PTHR32182:SF22">
    <property type="entry name" value="ATP-DEPENDENT ENDONUCLEASE, OLD FAMILY-RELATED"/>
    <property type="match status" value="1"/>
</dbReference>
<feature type="domain" description="ATPase AAA-type core" evidence="1">
    <location>
        <begin position="22"/>
        <end position="301"/>
    </location>
</feature>
<dbReference type="Gene3D" id="3.40.50.300">
    <property type="entry name" value="P-loop containing nucleotide triphosphate hydrolases"/>
    <property type="match status" value="1"/>
</dbReference>
<comment type="caution">
    <text evidence="2">The sequence shown here is derived from an EMBL/GenBank/DDBJ whole genome shotgun (WGS) entry which is preliminary data.</text>
</comment>
<protein>
    <submittedName>
        <fullName evidence="2">AAA family ATPase</fullName>
    </submittedName>
</protein>
<dbReference type="SUPFAM" id="SSF52540">
    <property type="entry name" value="P-loop containing nucleoside triphosphate hydrolases"/>
    <property type="match status" value="1"/>
</dbReference>
<dbReference type="CDD" id="cd00267">
    <property type="entry name" value="ABC_ATPase"/>
    <property type="match status" value="1"/>
</dbReference>
<reference evidence="2 3" key="1">
    <citation type="submission" date="2023-05" db="EMBL/GenBank/DDBJ databases">
        <title>Novel species of genus Flectobacillus isolated from stream in China.</title>
        <authorList>
            <person name="Lu H."/>
        </authorList>
    </citation>
    <scope>NUCLEOTIDE SEQUENCE [LARGE SCALE GENOMIC DNA]</scope>
    <source>
        <strain evidence="2 3">LFS242W</strain>
    </source>
</reference>
<dbReference type="InterPro" id="IPR003959">
    <property type="entry name" value="ATPase_AAA_core"/>
</dbReference>
<gene>
    <name evidence="2" type="ORF">QM481_01455</name>
</gene>
<dbReference type="RefSeq" id="WP_283380375.1">
    <property type="nucleotide sequence ID" value="NZ_JASHIE010000001.1"/>
</dbReference>
<dbReference type="Pfam" id="PF13304">
    <property type="entry name" value="AAA_21"/>
    <property type="match status" value="1"/>
</dbReference>
<proteinExistence type="predicted"/>
<dbReference type="InterPro" id="IPR014555">
    <property type="entry name" value="RecF-like"/>
</dbReference>
<dbReference type="PIRSF" id="PIRSF029347">
    <property type="entry name" value="RecF"/>
    <property type="match status" value="1"/>
</dbReference>
<keyword evidence="3" id="KW-1185">Reference proteome</keyword>
<organism evidence="2 3">
    <name type="scientific">Flectobacillus rivi</name>
    <dbReference type="NCBI Taxonomy" id="2984209"/>
    <lineage>
        <taxon>Bacteria</taxon>
        <taxon>Pseudomonadati</taxon>
        <taxon>Bacteroidota</taxon>
        <taxon>Cytophagia</taxon>
        <taxon>Cytophagales</taxon>
        <taxon>Flectobacillaceae</taxon>
        <taxon>Flectobacillus</taxon>
    </lineage>
</organism>
<dbReference type="InterPro" id="IPR027417">
    <property type="entry name" value="P-loop_NTPase"/>
</dbReference>
<name>A0ABT6YWQ1_9BACT</name>
<dbReference type="PANTHER" id="PTHR32182">
    <property type="entry name" value="DNA REPLICATION AND REPAIR PROTEIN RECF"/>
    <property type="match status" value="1"/>
</dbReference>
<dbReference type="Proteomes" id="UP001225761">
    <property type="component" value="Unassembled WGS sequence"/>
</dbReference>
<sequence length="354" mass="40422">MESIEIKGYKSIKDAKLDIRPINILIGANGAGKSNFLSFFELLDKLYNQKLETYVALKGGISKFIYNGIPSVDSFSAKIIFEGNSTAYGFQVVQTPPDKFRIAKETLCYYNDTLEYKEYSKEAGIKYNDWDKADFIREHITSYKKYHFHDTGERSPFHQSSKIGKDSTVLYDRGENLGAFLYGIKKEHPKVYVRIVKTIKSVIPHFSDFVLQPDVENNVVLYWQDIYSDYNYDVTDFSDGSIRFIALSVLFLQPNPPSTIIIDEPELGLHPFAIAKLAGLIQSVASNKCKVIVATQSADLISYFEPDDIVAVDNINGETTFSRLDPDKYRGWLEEYTIDELWKRNIINKAQPNL</sequence>
<evidence type="ECO:0000259" key="1">
    <source>
        <dbReference type="Pfam" id="PF13304"/>
    </source>
</evidence>